<name>A0A1V4T0X0_9CLOT</name>
<dbReference type="RefSeq" id="WP_080021567.1">
    <property type="nucleotide sequence ID" value="NZ_LTAY01000010.1"/>
</dbReference>
<evidence type="ECO:0000256" key="1">
    <source>
        <dbReference type="SAM" id="Phobius"/>
    </source>
</evidence>
<gene>
    <name evidence="2" type="ORF">CLTHE_01470</name>
</gene>
<accession>A0A1V4T0X0</accession>
<evidence type="ECO:0000313" key="2">
    <source>
        <dbReference type="EMBL" id="OPX50867.1"/>
    </source>
</evidence>
<dbReference type="Proteomes" id="UP000191448">
    <property type="component" value="Unassembled WGS sequence"/>
</dbReference>
<dbReference type="AlphaFoldDB" id="A0A1V4T0X0"/>
<comment type="caution">
    <text evidence="2">The sequence shown here is derived from an EMBL/GenBank/DDBJ whole genome shotgun (WGS) entry which is preliminary data.</text>
</comment>
<protein>
    <recommendedName>
        <fullName evidence="4">Prepilin-type N-terminal cleavage/methylation domain-containing protein</fullName>
    </recommendedName>
</protein>
<dbReference type="Pfam" id="PF07963">
    <property type="entry name" value="N_methyl"/>
    <property type="match status" value="1"/>
</dbReference>
<proteinExistence type="predicted"/>
<dbReference type="InterPro" id="IPR012902">
    <property type="entry name" value="N_methyl_site"/>
</dbReference>
<dbReference type="NCBIfam" id="TIGR02532">
    <property type="entry name" value="IV_pilin_GFxxxE"/>
    <property type="match status" value="1"/>
</dbReference>
<evidence type="ECO:0000313" key="3">
    <source>
        <dbReference type="Proteomes" id="UP000191448"/>
    </source>
</evidence>
<keyword evidence="1" id="KW-0472">Membrane</keyword>
<dbReference type="PROSITE" id="PS00409">
    <property type="entry name" value="PROKAR_NTER_METHYL"/>
    <property type="match status" value="1"/>
</dbReference>
<reference evidence="2 3" key="1">
    <citation type="submission" date="2016-02" db="EMBL/GenBank/DDBJ databases">
        <title>Genome sequence of Clostridium thermobutyricum DSM 4928.</title>
        <authorList>
            <person name="Poehlein A."/>
            <person name="Daniel R."/>
        </authorList>
    </citation>
    <scope>NUCLEOTIDE SEQUENCE [LARGE SCALE GENOMIC DNA]</scope>
    <source>
        <strain evidence="2 3">DSM 4928</strain>
    </source>
</reference>
<evidence type="ECO:0008006" key="4">
    <source>
        <dbReference type="Google" id="ProtNLM"/>
    </source>
</evidence>
<dbReference type="EMBL" id="LTAY01000010">
    <property type="protein sequence ID" value="OPX50867.1"/>
    <property type="molecule type" value="Genomic_DNA"/>
</dbReference>
<keyword evidence="1" id="KW-1133">Transmembrane helix</keyword>
<feature type="transmembrane region" description="Helical" evidence="1">
    <location>
        <begin position="12"/>
        <end position="35"/>
    </location>
</feature>
<sequence length="204" mass="23246">MRKKIKKKKGFTLIEVVAGLAMFAIVSSVIMNMILDVNKYNAENKNQFDTSSMSRAFNEAIKNKRPKDNPYPTTWDGTTSNVDGPKKTYYIGFNTIDDLNDSIKNKLLDNVFINDNSKSSDEEDENGIKYVIRKTKENGNFLNEIDKVEELSKESYATKYKYGIKITVQKKDIEKVYLFDTDTIDVKDGITTVTTRKFAISSIA</sequence>
<keyword evidence="1" id="KW-0812">Transmembrane</keyword>
<organism evidence="2 3">
    <name type="scientific">Clostridium thermobutyricum DSM 4928</name>
    <dbReference type="NCBI Taxonomy" id="1121339"/>
    <lineage>
        <taxon>Bacteria</taxon>
        <taxon>Bacillati</taxon>
        <taxon>Bacillota</taxon>
        <taxon>Clostridia</taxon>
        <taxon>Eubacteriales</taxon>
        <taxon>Clostridiaceae</taxon>
        <taxon>Clostridium</taxon>
    </lineage>
</organism>